<evidence type="ECO:0000313" key="2">
    <source>
        <dbReference type="Proteomes" id="UP000198748"/>
    </source>
</evidence>
<evidence type="ECO:0000313" key="1">
    <source>
        <dbReference type="EMBL" id="SDD85440.1"/>
    </source>
</evidence>
<gene>
    <name evidence="1" type="ORF">SAMN04487996_102350</name>
</gene>
<sequence length="105" mass="12221">MIEGPPFPEDSVHKIVDYASLLDEALSVLLQNELQCGNKILEVAMDWPDTGSVFVLLKRRFVGHYQHDTFKYTEINDPHYWFAEYSTNHRPLHSVCCRWDEPLGV</sequence>
<protein>
    <submittedName>
        <fullName evidence="1">Uncharacterized protein</fullName>
    </submittedName>
</protein>
<proteinExistence type="predicted"/>
<dbReference type="RefSeq" id="WP_143016791.1">
    <property type="nucleotide sequence ID" value="NZ_FNAN01000002.1"/>
</dbReference>
<reference evidence="2" key="1">
    <citation type="submission" date="2016-10" db="EMBL/GenBank/DDBJ databases">
        <authorList>
            <person name="Varghese N."/>
            <person name="Submissions S."/>
        </authorList>
    </citation>
    <scope>NUCLEOTIDE SEQUENCE [LARGE SCALE GENOMIC DNA]</scope>
    <source>
        <strain evidence="2">DSM 25329</strain>
    </source>
</reference>
<dbReference type="EMBL" id="FNAN01000002">
    <property type="protein sequence ID" value="SDD85440.1"/>
    <property type="molecule type" value="Genomic_DNA"/>
</dbReference>
<accession>A0A1G6Y4Z7</accession>
<dbReference type="OrthoDB" id="308241at2"/>
<organism evidence="1 2">
    <name type="scientific">Dyadobacter soli</name>
    <dbReference type="NCBI Taxonomy" id="659014"/>
    <lineage>
        <taxon>Bacteria</taxon>
        <taxon>Pseudomonadati</taxon>
        <taxon>Bacteroidota</taxon>
        <taxon>Cytophagia</taxon>
        <taxon>Cytophagales</taxon>
        <taxon>Spirosomataceae</taxon>
        <taxon>Dyadobacter</taxon>
    </lineage>
</organism>
<name>A0A1G6Y4Z7_9BACT</name>
<dbReference type="AlphaFoldDB" id="A0A1G6Y4Z7"/>
<dbReference type="STRING" id="659014.SAMN04487996_102350"/>
<keyword evidence="2" id="KW-1185">Reference proteome</keyword>
<dbReference type="Proteomes" id="UP000198748">
    <property type="component" value="Unassembled WGS sequence"/>
</dbReference>